<reference evidence="2 3" key="1">
    <citation type="journal article" date="2019" name="Commun. Biol.">
        <title>The bagworm genome reveals a unique fibroin gene that provides high tensile strength.</title>
        <authorList>
            <person name="Kono N."/>
            <person name="Nakamura H."/>
            <person name="Ohtoshi R."/>
            <person name="Tomita M."/>
            <person name="Numata K."/>
            <person name="Arakawa K."/>
        </authorList>
    </citation>
    <scope>NUCLEOTIDE SEQUENCE [LARGE SCALE GENOMIC DNA]</scope>
</reference>
<keyword evidence="1" id="KW-0812">Transmembrane</keyword>
<keyword evidence="3" id="KW-1185">Reference proteome</keyword>
<comment type="caution">
    <text evidence="2">The sequence shown here is derived from an EMBL/GenBank/DDBJ whole genome shotgun (WGS) entry which is preliminary data.</text>
</comment>
<keyword evidence="1" id="KW-1133">Transmembrane helix</keyword>
<proteinExistence type="predicted"/>
<evidence type="ECO:0000256" key="1">
    <source>
        <dbReference type="SAM" id="Phobius"/>
    </source>
</evidence>
<gene>
    <name evidence="2" type="ORF">EVAR_65472_1</name>
</gene>
<keyword evidence="1" id="KW-0472">Membrane</keyword>
<evidence type="ECO:0000313" key="2">
    <source>
        <dbReference type="EMBL" id="GBP94429.1"/>
    </source>
</evidence>
<protein>
    <submittedName>
        <fullName evidence="2">Uncharacterized protein</fullName>
    </submittedName>
</protein>
<dbReference type="EMBL" id="BGZK01002504">
    <property type="protein sequence ID" value="GBP94429.1"/>
    <property type="molecule type" value="Genomic_DNA"/>
</dbReference>
<dbReference type="AlphaFoldDB" id="A0A4C2A5J2"/>
<organism evidence="2 3">
    <name type="scientific">Eumeta variegata</name>
    <name type="common">Bagworm moth</name>
    <name type="synonym">Eumeta japonica</name>
    <dbReference type="NCBI Taxonomy" id="151549"/>
    <lineage>
        <taxon>Eukaryota</taxon>
        <taxon>Metazoa</taxon>
        <taxon>Ecdysozoa</taxon>
        <taxon>Arthropoda</taxon>
        <taxon>Hexapoda</taxon>
        <taxon>Insecta</taxon>
        <taxon>Pterygota</taxon>
        <taxon>Neoptera</taxon>
        <taxon>Endopterygota</taxon>
        <taxon>Lepidoptera</taxon>
        <taxon>Glossata</taxon>
        <taxon>Ditrysia</taxon>
        <taxon>Tineoidea</taxon>
        <taxon>Psychidae</taxon>
        <taxon>Oiketicinae</taxon>
        <taxon>Eumeta</taxon>
    </lineage>
</organism>
<name>A0A4C2A5J2_EUMVA</name>
<feature type="transmembrane region" description="Helical" evidence="1">
    <location>
        <begin position="20"/>
        <end position="39"/>
    </location>
</feature>
<feature type="non-terminal residue" evidence="2">
    <location>
        <position position="40"/>
    </location>
</feature>
<sequence>MHSPARYSDRSHVLCTERRCSVAILTSFILPPLLCIPTFM</sequence>
<accession>A0A4C2A5J2</accession>
<dbReference type="Proteomes" id="UP000299102">
    <property type="component" value="Unassembled WGS sequence"/>
</dbReference>
<evidence type="ECO:0000313" key="3">
    <source>
        <dbReference type="Proteomes" id="UP000299102"/>
    </source>
</evidence>